<comment type="subcellular location">
    <subcellularLocation>
        <location evidence="1">Membrane</location>
    </subcellularLocation>
</comment>
<reference evidence="9" key="1">
    <citation type="submission" date="2012-12" db="EMBL/GenBank/DDBJ databases">
        <authorList>
            <person name="Hellsten U."/>
            <person name="Grimwood J."/>
            <person name="Chapman J.A."/>
            <person name="Shapiro H."/>
            <person name="Aerts A."/>
            <person name="Otillar R.P."/>
            <person name="Terry A.Y."/>
            <person name="Boore J.L."/>
            <person name="Simakov O."/>
            <person name="Marletaz F."/>
            <person name="Cho S.-J."/>
            <person name="Edsinger-Gonzales E."/>
            <person name="Havlak P."/>
            <person name="Kuo D.-H."/>
            <person name="Larsson T."/>
            <person name="Lv J."/>
            <person name="Arendt D."/>
            <person name="Savage R."/>
            <person name="Osoegawa K."/>
            <person name="de Jong P."/>
            <person name="Lindberg D.R."/>
            <person name="Seaver E.C."/>
            <person name="Weisblat D.A."/>
            <person name="Putnam N.H."/>
            <person name="Grigoriev I.V."/>
            <person name="Rokhsar D.S."/>
        </authorList>
    </citation>
    <scope>NUCLEOTIDE SEQUENCE</scope>
    <source>
        <strain evidence="9">I ESC-2004</strain>
    </source>
</reference>
<feature type="transmembrane region" description="Helical" evidence="5">
    <location>
        <begin position="162"/>
        <end position="183"/>
    </location>
</feature>
<evidence type="ECO:0000256" key="2">
    <source>
        <dbReference type="ARBA" id="ARBA00022692"/>
    </source>
</evidence>
<keyword evidence="9" id="KW-1185">Reference proteome</keyword>
<dbReference type="Pfam" id="PF00001">
    <property type="entry name" value="7tm_1"/>
    <property type="match status" value="1"/>
</dbReference>
<evidence type="ECO:0000256" key="1">
    <source>
        <dbReference type="ARBA" id="ARBA00004370"/>
    </source>
</evidence>
<dbReference type="OMA" id="KIRRQAN"/>
<dbReference type="PANTHER" id="PTHR46641">
    <property type="entry name" value="FMRFAMIDE RECEPTOR-RELATED"/>
    <property type="match status" value="1"/>
</dbReference>
<keyword evidence="4 5" id="KW-0472">Membrane</keyword>
<feature type="domain" description="G-protein coupled receptors family 1 profile" evidence="6">
    <location>
        <begin position="54"/>
        <end position="319"/>
    </location>
</feature>
<name>R7U127_CAPTE</name>
<evidence type="ECO:0000256" key="3">
    <source>
        <dbReference type="ARBA" id="ARBA00022989"/>
    </source>
</evidence>
<evidence type="ECO:0000256" key="4">
    <source>
        <dbReference type="ARBA" id="ARBA00023136"/>
    </source>
</evidence>
<organism evidence="7">
    <name type="scientific">Capitella teleta</name>
    <name type="common">Polychaete worm</name>
    <dbReference type="NCBI Taxonomy" id="283909"/>
    <lineage>
        <taxon>Eukaryota</taxon>
        <taxon>Metazoa</taxon>
        <taxon>Spiralia</taxon>
        <taxon>Lophotrochozoa</taxon>
        <taxon>Annelida</taxon>
        <taxon>Polychaeta</taxon>
        <taxon>Sedentaria</taxon>
        <taxon>Scolecida</taxon>
        <taxon>Capitellidae</taxon>
        <taxon>Capitella</taxon>
    </lineage>
</organism>
<protein>
    <recommendedName>
        <fullName evidence="6">G-protein coupled receptors family 1 profile domain-containing protein</fullName>
    </recommendedName>
</protein>
<dbReference type="PANTHER" id="PTHR46641:SF2">
    <property type="entry name" value="FMRFAMIDE RECEPTOR"/>
    <property type="match status" value="1"/>
</dbReference>
<reference evidence="7 9" key="2">
    <citation type="journal article" date="2013" name="Nature">
        <title>Insights into bilaterian evolution from three spiralian genomes.</title>
        <authorList>
            <person name="Simakov O."/>
            <person name="Marletaz F."/>
            <person name="Cho S.J."/>
            <person name="Edsinger-Gonzales E."/>
            <person name="Havlak P."/>
            <person name="Hellsten U."/>
            <person name="Kuo D.H."/>
            <person name="Larsson T."/>
            <person name="Lv J."/>
            <person name="Arendt D."/>
            <person name="Savage R."/>
            <person name="Osoegawa K."/>
            <person name="de Jong P."/>
            <person name="Grimwood J."/>
            <person name="Chapman J.A."/>
            <person name="Shapiro H."/>
            <person name="Aerts A."/>
            <person name="Otillar R.P."/>
            <person name="Terry A.Y."/>
            <person name="Boore J.L."/>
            <person name="Grigoriev I.V."/>
            <person name="Lindberg D.R."/>
            <person name="Seaver E.C."/>
            <person name="Weisblat D.A."/>
            <person name="Putnam N.H."/>
            <person name="Rokhsar D.S."/>
        </authorList>
    </citation>
    <scope>NUCLEOTIDE SEQUENCE</scope>
    <source>
        <strain evidence="7 9">I ESC-2004</strain>
    </source>
</reference>
<feature type="transmembrane region" description="Helical" evidence="5">
    <location>
        <begin position="302"/>
        <end position="322"/>
    </location>
</feature>
<dbReference type="InterPro" id="IPR000276">
    <property type="entry name" value="GPCR_Rhodpsn"/>
</dbReference>
<evidence type="ECO:0000256" key="5">
    <source>
        <dbReference type="SAM" id="Phobius"/>
    </source>
</evidence>
<keyword evidence="3 5" id="KW-1133">Transmembrane helix</keyword>
<dbReference type="InterPro" id="IPR052954">
    <property type="entry name" value="GPCR-Ligand_Int"/>
</dbReference>
<evidence type="ECO:0000313" key="7">
    <source>
        <dbReference type="EMBL" id="ELT97331.1"/>
    </source>
</evidence>
<dbReference type="Proteomes" id="UP000014760">
    <property type="component" value="Unassembled WGS sequence"/>
</dbReference>
<evidence type="ECO:0000313" key="9">
    <source>
        <dbReference type="Proteomes" id="UP000014760"/>
    </source>
</evidence>
<dbReference type="Gene3D" id="1.20.1070.10">
    <property type="entry name" value="Rhodopsin 7-helix transmembrane proteins"/>
    <property type="match status" value="1"/>
</dbReference>
<sequence length="357" mass="40187">MNSAFDDTTIAFVTDTIVAEGGSGTGIDFDACILYYLIVGSGIGGCFFLVGITGNAFTLAIMSKERKKSSTINSLFMLAIADSCVLISYSYLIPVGIRKYVGGWFSGHNFNHIAFVYVKEAARVFNQVSAFITMLVTFQRYVSVCLPHRAKQLCSVSLVNKLTAASFLFSAIFYLPQFLYYTLEKNEFGRYYSVSRSFVANQVFQVIYSAILTLLISYVIPVSTLIFMCIRILRVMHQQGKLFQQSDERSRTRRDLTISSIAIVILFVVCQSFTYATRVLMWIYNPFYKYSRCGGVLQTYSFVPHIALMFNSAANFVIYICFAKAFRKKLFGIFCKSSKVAPMKESIEGRIFSVTTA</sequence>
<dbReference type="AlphaFoldDB" id="R7U127"/>
<feature type="transmembrane region" description="Helical" evidence="5">
    <location>
        <begin position="203"/>
        <end position="235"/>
    </location>
</feature>
<feature type="transmembrane region" description="Helical" evidence="5">
    <location>
        <begin position="33"/>
        <end position="62"/>
    </location>
</feature>
<dbReference type="EMBL" id="KB308591">
    <property type="protein sequence ID" value="ELT97331.1"/>
    <property type="molecule type" value="Genomic_DNA"/>
</dbReference>
<dbReference type="InterPro" id="IPR017452">
    <property type="entry name" value="GPCR_Rhodpsn_7TM"/>
</dbReference>
<accession>R7U127</accession>
<feature type="transmembrane region" description="Helical" evidence="5">
    <location>
        <begin position="124"/>
        <end position="142"/>
    </location>
</feature>
<dbReference type="OrthoDB" id="10011262at2759"/>
<feature type="transmembrane region" description="Helical" evidence="5">
    <location>
        <begin position="256"/>
        <end position="282"/>
    </location>
</feature>
<dbReference type="GO" id="GO:0016020">
    <property type="term" value="C:membrane"/>
    <property type="evidence" value="ECO:0007669"/>
    <property type="project" value="UniProtKB-SubCell"/>
</dbReference>
<gene>
    <name evidence="7" type="ORF">CAPTEDRAFT_204847</name>
</gene>
<evidence type="ECO:0000259" key="6">
    <source>
        <dbReference type="PROSITE" id="PS50262"/>
    </source>
</evidence>
<feature type="transmembrane region" description="Helical" evidence="5">
    <location>
        <begin position="74"/>
        <end position="93"/>
    </location>
</feature>
<proteinExistence type="predicted"/>
<dbReference type="EMBL" id="AMQN01010949">
    <property type="status" value="NOT_ANNOTATED_CDS"/>
    <property type="molecule type" value="Genomic_DNA"/>
</dbReference>
<dbReference type="PRINTS" id="PR00237">
    <property type="entry name" value="GPCRRHODOPSN"/>
</dbReference>
<dbReference type="CDD" id="cd14978">
    <property type="entry name" value="7tmA_FMRFamide_R-like"/>
    <property type="match status" value="1"/>
</dbReference>
<dbReference type="PROSITE" id="PS50262">
    <property type="entry name" value="G_PROTEIN_RECEP_F1_2"/>
    <property type="match status" value="1"/>
</dbReference>
<evidence type="ECO:0000313" key="8">
    <source>
        <dbReference type="EnsemblMetazoa" id="CapteP204847"/>
    </source>
</evidence>
<dbReference type="GO" id="GO:0004930">
    <property type="term" value="F:G protein-coupled receptor activity"/>
    <property type="evidence" value="ECO:0007669"/>
    <property type="project" value="InterPro"/>
</dbReference>
<keyword evidence="2 5" id="KW-0812">Transmembrane</keyword>
<dbReference type="HOGENOM" id="CLU_009579_24_7_1"/>
<dbReference type="EnsemblMetazoa" id="CapteT204847">
    <property type="protein sequence ID" value="CapteP204847"/>
    <property type="gene ID" value="CapteG204847"/>
</dbReference>
<reference evidence="8" key="3">
    <citation type="submission" date="2015-06" db="UniProtKB">
        <authorList>
            <consortium name="EnsemblMetazoa"/>
        </authorList>
    </citation>
    <scope>IDENTIFICATION</scope>
</reference>
<dbReference type="SUPFAM" id="SSF81321">
    <property type="entry name" value="Family A G protein-coupled receptor-like"/>
    <property type="match status" value="1"/>
</dbReference>